<gene>
    <name evidence="7" type="ordered locus">CCNA_03191</name>
</gene>
<keyword evidence="8" id="KW-1185">Reference proteome</keyword>
<organism evidence="7 8">
    <name type="scientific">Caulobacter vibrioides (strain NA1000 / CB15N)</name>
    <name type="common">Caulobacter crescentus</name>
    <dbReference type="NCBI Taxonomy" id="565050"/>
    <lineage>
        <taxon>Bacteria</taxon>
        <taxon>Pseudomonadati</taxon>
        <taxon>Pseudomonadota</taxon>
        <taxon>Alphaproteobacteria</taxon>
        <taxon>Caulobacterales</taxon>
        <taxon>Caulobacteraceae</taxon>
        <taxon>Caulobacter</taxon>
    </lineage>
</organism>
<dbReference type="GO" id="GO:0071732">
    <property type="term" value="P:cellular response to nitric oxide"/>
    <property type="evidence" value="ECO:0007669"/>
    <property type="project" value="UniProtKB-ARBA"/>
</dbReference>
<dbReference type="KEGG" id="ccs:CCNA_03191"/>
<dbReference type="NCBIfam" id="TIGR00229">
    <property type="entry name" value="sensory_box"/>
    <property type="match status" value="1"/>
</dbReference>
<evidence type="ECO:0000259" key="6">
    <source>
        <dbReference type="PROSITE" id="PS50887"/>
    </source>
</evidence>
<evidence type="ECO:0000259" key="4">
    <source>
        <dbReference type="PROSITE" id="PS50113"/>
    </source>
</evidence>
<proteinExistence type="predicted"/>
<comment type="catalytic activity">
    <reaction evidence="1">
        <text>3',3'-c-di-GMP + H2O = 5'-phosphoguanylyl(3'-&gt;5')guanosine + H(+)</text>
        <dbReference type="Rhea" id="RHEA:24902"/>
        <dbReference type="ChEBI" id="CHEBI:15377"/>
        <dbReference type="ChEBI" id="CHEBI:15378"/>
        <dbReference type="ChEBI" id="CHEBI:58754"/>
        <dbReference type="ChEBI" id="CHEBI:58805"/>
        <dbReference type="EC" id="3.1.4.52"/>
    </reaction>
    <physiologicalReaction direction="left-to-right" evidence="1">
        <dbReference type="Rhea" id="RHEA:24903"/>
    </physiologicalReaction>
</comment>
<dbReference type="InterPro" id="IPR000014">
    <property type="entry name" value="PAS"/>
</dbReference>
<dbReference type="CDD" id="cd00130">
    <property type="entry name" value="PAS"/>
    <property type="match status" value="1"/>
</dbReference>
<dbReference type="HOGENOM" id="CLU_000445_70_50_5"/>
<dbReference type="PANTHER" id="PTHR44757:SF2">
    <property type="entry name" value="BIOFILM ARCHITECTURE MAINTENANCE PROTEIN MBAA"/>
    <property type="match status" value="1"/>
</dbReference>
<sequence>MFTLRDTVSFLEPAREDHLGKTLYDRFREEPDTLIIPVLDADDRPIGLVERNAFFLRMAAEYGRALYANRPISTLMDREPLVVDAEMALADFTTDSLSYRASDLLRGFIVTEAGRYLGVGTVLALLQAANETNRRGVEALALAKAEVERAQTFMTGIVEAMPAMVFVKRADDHSYVLLNRAGEKTLGFKRDEVIGKTDADIHDAELAALYRERDRAVLDSGEVRVIEEDHVPRKDGGMAILRTKKIALLNAEGRAEYLLGVSEDIAERKRAEAQIARLAHYDPLTDLPNRVLFQKSLGEALARRSRKGDALAVHFVDLDRFKTVNDTLGHPLGDALLKIAAERLRGCVREGDTVARLGGDEFAIVQTGLDDSNGATRLAARIVEAMAAPFDLQGHHVVIGASVGVSLAPTDGDDADELLKKADMALYRAKADGRGAYHFFERAMDEQLQARRALELDLRRALQAGEFELFYQPLYHLGDERVTGCEALLRWRHPERGMVSPADFIPLAEEIGLIVQLGEWVLRRACAEAANWPEHVRLAVNLSPAQFRDRGLVRTVVSALAASGLPAQRLELEITESVLLQDSQANMTMLHDLKALGVRISMDDFGTGYSSLSYLRSFPFDKIKIDQTFVRDILHDSDAMAIIKAVLDLGASMGVVTTAEGVETQAQLDALRQQGCAEIQGYFISRPAPASEIAKMLGVEGRADLGAPSVLSPIGANPPPPQAGQEVRTAPSSPVAERTGEGSRGQAA</sequence>
<dbReference type="SUPFAM" id="SSF55785">
    <property type="entry name" value="PYP-like sensor domain (PAS domain)"/>
    <property type="match status" value="1"/>
</dbReference>
<dbReference type="PROSITE" id="PS50113">
    <property type="entry name" value="PAC"/>
    <property type="match status" value="1"/>
</dbReference>
<dbReference type="InterPro" id="IPR035965">
    <property type="entry name" value="PAS-like_dom_sf"/>
</dbReference>
<dbReference type="OrthoDB" id="7167813at2"/>
<dbReference type="InterPro" id="IPR043128">
    <property type="entry name" value="Rev_trsase/Diguanyl_cyclase"/>
</dbReference>
<dbReference type="Pfam" id="PF00563">
    <property type="entry name" value="EAL"/>
    <property type="match status" value="1"/>
</dbReference>
<dbReference type="Proteomes" id="UP000001364">
    <property type="component" value="Chromosome"/>
</dbReference>
<dbReference type="EMBL" id="CP001340">
    <property type="protein sequence ID" value="ACL96656.1"/>
    <property type="molecule type" value="Genomic_DNA"/>
</dbReference>
<dbReference type="InterPro" id="IPR035919">
    <property type="entry name" value="EAL_sf"/>
</dbReference>
<dbReference type="Gene3D" id="3.20.20.450">
    <property type="entry name" value="EAL domain"/>
    <property type="match status" value="1"/>
</dbReference>
<dbReference type="PhylomeDB" id="A0A0H3CCH8"/>
<feature type="region of interest" description="Disordered" evidence="2">
    <location>
        <begin position="708"/>
        <end position="748"/>
    </location>
</feature>
<dbReference type="Gene3D" id="3.30.70.270">
    <property type="match status" value="1"/>
</dbReference>
<evidence type="ECO:0000259" key="5">
    <source>
        <dbReference type="PROSITE" id="PS50883"/>
    </source>
</evidence>
<dbReference type="GeneID" id="7330785"/>
<dbReference type="SUPFAM" id="SSF54631">
    <property type="entry name" value="CBS-domain pair"/>
    <property type="match status" value="1"/>
</dbReference>
<dbReference type="GO" id="GO:0071111">
    <property type="term" value="F:cyclic-guanylate-specific phosphodiesterase activity"/>
    <property type="evidence" value="ECO:0007669"/>
    <property type="project" value="UniProtKB-EC"/>
</dbReference>
<protein>
    <submittedName>
        <fullName evidence="7">PAS-family GGDEF/EAL family protein</fullName>
    </submittedName>
</protein>
<dbReference type="PATRIC" id="fig|565050.3.peg.3117"/>
<evidence type="ECO:0000313" key="7">
    <source>
        <dbReference type="EMBL" id="ACL96656.1"/>
    </source>
</evidence>
<evidence type="ECO:0000256" key="1">
    <source>
        <dbReference type="ARBA" id="ARBA00051114"/>
    </source>
</evidence>
<dbReference type="InterPro" id="IPR046342">
    <property type="entry name" value="CBS_dom_sf"/>
</dbReference>
<feature type="domain" description="PAS" evidence="3">
    <location>
        <begin position="150"/>
        <end position="229"/>
    </location>
</feature>
<evidence type="ECO:0000259" key="3">
    <source>
        <dbReference type="PROSITE" id="PS50112"/>
    </source>
</evidence>
<dbReference type="RefSeq" id="YP_002518564.1">
    <property type="nucleotide sequence ID" value="NC_011916.1"/>
</dbReference>
<dbReference type="Pfam" id="PF08448">
    <property type="entry name" value="PAS_4"/>
    <property type="match status" value="1"/>
</dbReference>
<dbReference type="PROSITE" id="PS50112">
    <property type="entry name" value="PAS"/>
    <property type="match status" value="1"/>
</dbReference>
<dbReference type="PROSITE" id="PS50887">
    <property type="entry name" value="GGDEF"/>
    <property type="match status" value="1"/>
</dbReference>
<dbReference type="AlphaFoldDB" id="A0A0H3CCH8"/>
<feature type="domain" description="GGDEF" evidence="6">
    <location>
        <begin position="309"/>
        <end position="442"/>
    </location>
</feature>
<feature type="domain" description="PAC" evidence="4">
    <location>
        <begin position="219"/>
        <end position="277"/>
    </location>
</feature>
<reference evidence="7 8" key="1">
    <citation type="journal article" date="2010" name="J. Bacteriol.">
        <title>The genetic basis of laboratory adaptation in Caulobacter crescentus.</title>
        <authorList>
            <person name="Marks M.E."/>
            <person name="Castro-Rojas C.M."/>
            <person name="Teiling C."/>
            <person name="Du L."/>
            <person name="Kapatral V."/>
            <person name="Walunas T.L."/>
            <person name="Crosson S."/>
        </authorList>
    </citation>
    <scope>NUCLEOTIDE SEQUENCE [LARGE SCALE GENOMIC DNA]</scope>
    <source>
        <strain evidence="8">NA1000 / CB15N</strain>
    </source>
</reference>
<dbReference type="InterPro" id="IPR000160">
    <property type="entry name" value="GGDEF_dom"/>
</dbReference>
<dbReference type="SMR" id="A0A0H3CCH8"/>
<dbReference type="SUPFAM" id="SSF141868">
    <property type="entry name" value="EAL domain-like"/>
    <property type="match status" value="1"/>
</dbReference>
<dbReference type="InterPro" id="IPR052155">
    <property type="entry name" value="Biofilm_reg_signaling"/>
</dbReference>
<evidence type="ECO:0000313" key="8">
    <source>
        <dbReference type="Proteomes" id="UP000001364"/>
    </source>
</evidence>
<dbReference type="PANTHER" id="PTHR44757">
    <property type="entry name" value="DIGUANYLATE CYCLASE DGCP"/>
    <property type="match status" value="1"/>
</dbReference>
<dbReference type="RefSeq" id="WP_010920930.1">
    <property type="nucleotide sequence ID" value="NC_011916.1"/>
</dbReference>
<dbReference type="CDD" id="cd04598">
    <property type="entry name" value="CBS_pair_GGDEF_EAL"/>
    <property type="match status" value="1"/>
</dbReference>
<dbReference type="Gene3D" id="3.30.450.20">
    <property type="entry name" value="PAS domain"/>
    <property type="match status" value="1"/>
</dbReference>
<dbReference type="CDD" id="cd01949">
    <property type="entry name" value="GGDEF"/>
    <property type="match status" value="1"/>
</dbReference>
<dbReference type="InterPro" id="IPR013656">
    <property type="entry name" value="PAS_4"/>
</dbReference>
<dbReference type="PROSITE" id="PS50883">
    <property type="entry name" value="EAL"/>
    <property type="match status" value="1"/>
</dbReference>
<dbReference type="InterPro" id="IPR001633">
    <property type="entry name" value="EAL_dom"/>
</dbReference>
<evidence type="ECO:0000256" key="2">
    <source>
        <dbReference type="SAM" id="MobiDB-lite"/>
    </source>
</evidence>
<dbReference type="Pfam" id="PF00990">
    <property type="entry name" value="GGDEF"/>
    <property type="match status" value="1"/>
</dbReference>
<name>A0A0H3CCH8_CAUVN</name>
<dbReference type="CDD" id="cd01948">
    <property type="entry name" value="EAL"/>
    <property type="match status" value="1"/>
</dbReference>
<dbReference type="NCBIfam" id="TIGR00254">
    <property type="entry name" value="GGDEF"/>
    <property type="match status" value="1"/>
</dbReference>
<dbReference type="InterPro" id="IPR029787">
    <property type="entry name" value="Nucleotide_cyclase"/>
</dbReference>
<dbReference type="SMART" id="SM00267">
    <property type="entry name" value="GGDEF"/>
    <property type="match status" value="1"/>
</dbReference>
<dbReference type="SUPFAM" id="SSF55073">
    <property type="entry name" value="Nucleotide cyclase"/>
    <property type="match status" value="1"/>
</dbReference>
<dbReference type="InterPro" id="IPR000700">
    <property type="entry name" value="PAS-assoc_C"/>
</dbReference>
<feature type="domain" description="EAL" evidence="5">
    <location>
        <begin position="451"/>
        <end position="701"/>
    </location>
</feature>
<accession>A0A0H3CCH8</accession>
<dbReference type="FunFam" id="3.30.70.270:FF:000001">
    <property type="entry name" value="Diguanylate cyclase domain protein"/>
    <property type="match status" value="1"/>
</dbReference>
<dbReference type="FunFam" id="3.20.20.450:FF:000001">
    <property type="entry name" value="Cyclic di-GMP phosphodiesterase yahA"/>
    <property type="match status" value="1"/>
</dbReference>
<dbReference type="SMART" id="SM00052">
    <property type="entry name" value="EAL"/>
    <property type="match status" value="1"/>
</dbReference>